<dbReference type="Proteomes" id="UP001430356">
    <property type="component" value="Unassembled WGS sequence"/>
</dbReference>
<dbReference type="PANTHER" id="PTHR47177:SF3">
    <property type="entry name" value="F18C1.6 PROTEIN"/>
    <property type="match status" value="1"/>
</dbReference>
<dbReference type="CDD" id="cd16574">
    <property type="entry name" value="RING-HC_Topors"/>
    <property type="match status" value="1"/>
</dbReference>
<dbReference type="SMART" id="SM00184">
    <property type="entry name" value="RING"/>
    <property type="match status" value="2"/>
</dbReference>
<evidence type="ECO:0000256" key="3">
    <source>
        <dbReference type="ARBA" id="ARBA00022833"/>
    </source>
</evidence>
<evidence type="ECO:0000256" key="5">
    <source>
        <dbReference type="SAM" id="Coils"/>
    </source>
</evidence>
<organism evidence="8 9">
    <name type="scientific">Novymonas esmeraldas</name>
    <dbReference type="NCBI Taxonomy" id="1808958"/>
    <lineage>
        <taxon>Eukaryota</taxon>
        <taxon>Discoba</taxon>
        <taxon>Euglenozoa</taxon>
        <taxon>Kinetoplastea</taxon>
        <taxon>Metakinetoplastina</taxon>
        <taxon>Trypanosomatida</taxon>
        <taxon>Trypanosomatidae</taxon>
        <taxon>Novymonas</taxon>
    </lineage>
</organism>
<feature type="coiled-coil region" evidence="5">
    <location>
        <begin position="493"/>
        <end position="542"/>
    </location>
</feature>
<dbReference type="InterPro" id="IPR011011">
    <property type="entry name" value="Znf_FYVE_PHD"/>
</dbReference>
<dbReference type="EMBL" id="JAECZO010000020">
    <property type="protein sequence ID" value="KAK7201797.1"/>
    <property type="molecule type" value="Genomic_DNA"/>
</dbReference>
<dbReference type="SUPFAM" id="SSF57903">
    <property type="entry name" value="FYVE/PHD zinc finger"/>
    <property type="match status" value="1"/>
</dbReference>
<feature type="compositionally biased region" description="Pro residues" evidence="6">
    <location>
        <begin position="309"/>
        <end position="319"/>
    </location>
</feature>
<dbReference type="PROSITE" id="PS50089">
    <property type="entry name" value="ZF_RING_2"/>
    <property type="match status" value="1"/>
</dbReference>
<evidence type="ECO:0000313" key="9">
    <source>
        <dbReference type="Proteomes" id="UP001430356"/>
    </source>
</evidence>
<dbReference type="SUPFAM" id="SSF57850">
    <property type="entry name" value="RING/U-box"/>
    <property type="match status" value="1"/>
</dbReference>
<keyword evidence="9" id="KW-1185">Reference proteome</keyword>
<sequence length="546" mass="59368">MNSPGSPVSTSSGPETRADGSASSTPNTATVTLVESAAAYENICAICFTDIHAVHNPRGRLNSCDHLFCSLCIKEWAKNTNVCPSCKARFTRIYTCDPDTNKEEETKVRKRNYVAWETTYYENEAGDEDDAIGQEALLSSVVCDVCQQSENAVRMIFCDRRQCNYAAHLDCLGMTERPLTFLCAACTELRKREDDDATPLASSVAAAAALADANRPPRQPTPPSPPPPPPTGLVVAPAEVIPSRVVRQRNSAPASSPSAPATSDGVQVDRVDRHPHVSRTTRPAPGVAASRTATRRAAPRLAAEHRTTPPSPPPPPPRAEPLGPIDFSKPHVASPVEPGMAAEAEPDACGEGVGSDDYYFLAPTSHAVAATIGLARAKEMNAVAAQVRWQRGRAVTERLHAPHGAHRGERHLDRTGKRARRSGAEEAAAELAVAEAEFLDPQRRRVLEERMVRRWAADMLPVLRRRRYVEGDTVTTEDDLWTQAVAQARAMVREKLEAKSASLRNRREQFVRAQAQREAAALAKLARVIAQHRARNQQAAQATLPT</sequence>
<dbReference type="InterPro" id="IPR013083">
    <property type="entry name" value="Znf_RING/FYVE/PHD"/>
</dbReference>
<comment type="caution">
    <text evidence="8">The sequence shown here is derived from an EMBL/GenBank/DDBJ whole genome shotgun (WGS) entry which is preliminary data.</text>
</comment>
<dbReference type="InterPro" id="IPR058746">
    <property type="entry name" value="Znf_RING-type_Topors"/>
</dbReference>
<dbReference type="Pfam" id="PF13639">
    <property type="entry name" value="zf-RING_2"/>
    <property type="match status" value="1"/>
</dbReference>
<feature type="compositionally biased region" description="Low complexity" evidence="6">
    <location>
        <begin position="1"/>
        <end position="14"/>
    </location>
</feature>
<dbReference type="PANTHER" id="PTHR47177">
    <property type="entry name" value="F18C1.6 PROTEIN"/>
    <property type="match status" value="1"/>
</dbReference>
<proteinExistence type="predicted"/>
<reference evidence="8 9" key="1">
    <citation type="journal article" date="2021" name="MBio">
        <title>A New Model Trypanosomatid, Novymonas esmeraldas: Genomic Perception of Its 'Candidatus Pandoraea novymonadis' Endosymbiont.</title>
        <authorList>
            <person name="Zakharova A."/>
            <person name="Saura A."/>
            <person name="Butenko A."/>
            <person name="Podesvova L."/>
            <person name="Warmusova S."/>
            <person name="Kostygov A.Y."/>
            <person name="Nenarokova A."/>
            <person name="Lukes J."/>
            <person name="Opperdoes F.R."/>
            <person name="Yurchenko V."/>
        </authorList>
    </citation>
    <scope>NUCLEOTIDE SEQUENCE [LARGE SCALE GENOMIC DNA]</scope>
    <source>
        <strain evidence="8 9">E262AT.01</strain>
    </source>
</reference>
<dbReference type="SMART" id="SM00249">
    <property type="entry name" value="PHD"/>
    <property type="match status" value="1"/>
</dbReference>
<evidence type="ECO:0000256" key="2">
    <source>
        <dbReference type="ARBA" id="ARBA00022771"/>
    </source>
</evidence>
<dbReference type="Pfam" id="PF00628">
    <property type="entry name" value="PHD"/>
    <property type="match status" value="1"/>
</dbReference>
<dbReference type="InterPro" id="IPR001965">
    <property type="entry name" value="Znf_PHD"/>
</dbReference>
<dbReference type="GO" id="GO:0008270">
    <property type="term" value="F:zinc ion binding"/>
    <property type="evidence" value="ECO:0007669"/>
    <property type="project" value="UniProtKB-KW"/>
</dbReference>
<dbReference type="InterPro" id="IPR001841">
    <property type="entry name" value="Znf_RING"/>
</dbReference>
<accession>A0AAW0F5D7</accession>
<protein>
    <submittedName>
        <fullName evidence="8">Ring finger domain/Zinc finger, C3HC4 type (RING finger)/PHD-finger containing protein</fullName>
    </submittedName>
</protein>
<dbReference type="InterPro" id="IPR019787">
    <property type="entry name" value="Znf_PHD-finger"/>
</dbReference>
<dbReference type="Gene3D" id="3.30.40.10">
    <property type="entry name" value="Zinc/RING finger domain, C3HC4 (zinc finger)"/>
    <property type="match status" value="2"/>
</dbReference>
<feature type="region of interest" description="Disordered" evidence="6">
    <location>
        <begin position="1"/>
        <end position="27"/>
    </location>
</feature>
<keyword evidence="2 4" id="KW-0863">Zinc-finger</keyword>
<evidence type="ECO:0000256" key="4">
    <source>
        <dbReference type="PROSITE-ProRule" id="PRU00175"/>
    </source>
</evidence>
<dbReference type="InterPro" id="IPR017907">
    <property type="entry name" value="Znf_RING_CS"/>
</dbReference>
<keyword evidence="5" id="KW-0175">Coiled coil</keyword>
<dbReference type="PROSITE" id="PS00518">
    <property type="entry name" value="ZF_RING_1"/>
    <property type="match status" value="1"/>
</dbReference>
<evidence type="ECO:0000256" key="6">
    <source>
        <dbReference type="SAM" id="MobiDB-lite"/>
    </source>
</evidence>
<gene>
    <name evidence="8" type="ORF">NESM_000246100</name>
</gene>
<evidence type="ECO:0000313" key="8">
    <source>
        <dbReference type="EMBL" id="KAK7201797.1"/>
    </source>
</evidence>
<feature type="region of interest" description="Disordered" evidence="6">
    <location>
        <begin position="210"/>
        <end position="235"/>
    </location>
</feature>
<keyword evidence="1" id="KW-0479">Metal-binding</keyword>
<feature type="domain" description="RING-type" evidence="7">
    <location>
        <begin position="44"/>
        <end position="87"/>
    </location>
</feature>
<evidence type="ECO:0000259" key="7">
    <source>
        <dbReference type="PROSITE" id="PS50089"/>
    </source>
</evidence>
<evidence type="ECO:0000256" key="1">
    <source>
        <dbReference type="ARBA" id="ARBA00022723"/>
    </source>
</evidence>
<name>A0AAW0F5D7_9TRYP</name>
<feature type="compositionally biased region" description="Pro residues" evidence="6">
    <location>
        <begin position="217"/>
        <end position="231"/>
    </location>
</feature>
<keyword evidence="3" id="KW-0862">Zinc</keyword>
<dbReference type="AlphaFoldDB" id="A0AAW0F5D7"/>
<feature type="region of interest" description="Disordered" evidence="6">
    <location>
        <begin position="247"/>
        <end position="349"/>
    </location>
</feature>
<feature type="compositionally biased region" description="Low complexity" evidence="6">
    <location>
        <begin position="251"/>
        <end position="261"/>
    </location>
</feature>